<dbReference type="InterPro" id="IPR006135">
    <property type="entry name" value="T3SS_substrate_exporter"/>
</dbReference>
<reference evidence="5" key="1">
    <citation type="journal article" date="2019" name="Int. J. Syst. Evol. Microbiol.">
        <title>The Global Catalogue of Microorganisms (GCM) 10K type strain sequencing project: providing services to taxonomists for standard genome sequencing and annotation.</title>
        <authorList>
            <consortium name="The Broad Institute Genomics Platform"/>
            <consortium name="The Broad Institute Genome Sequencing Center for Infectious Disease"/>
            <person name="Wu L."/>
            <person name="Ma J."/>
        </authorList>
    </citation>
    <scope>NUCLEOTIDE SEQUENCE [LARGE SCALE GENOMIC DNA]</scope>
    <source>
        <strain evidence="5">CGMCC 1.6784</strain>
    </source>
</reference>
<comment type="similarity">
    <text evidence="1">Belongs to the type III secretion exporter family.</text>
</comment>
<feature type="transmembrane region" description="Helical" evidence="3">
    <location>
        <begin position="184"/>
        <end position="209"/>
    </location>
</feature>
<keyword evidence="4" id="KW-0966">Cell projection</keyword>
<feature type="region of interest" description="Disordered" evidence="2">
    <location>
        <begin position="1"/>
        <end position="22"/>
    </location>
</feature>
<feature type="transmembrane region" description="Helical" evidence="3">
    <location>
        <begin position="32"/>
        <end position="53"/>
    </location>
</feature>
<dbReference type="Pfam" id="PF01312">
    <property type="entry name" value="Bac_export_2"/>
    <property type="match status" value="1"/>
</dbReference>
<feature type="transmembrane region" description="Helical" evidence="3">
    <location>
        <begin position="151"/>
        <end position="172"/>
    </location>
</feature>
<dbReference type="Gene3D" id="3.40.1690.10">
    <property type="entry name" value="secretion proteins EscU"/>
    <property type="match status" value="1"/>
</dbReference>
<gene>
    <name evidence="4" type="primary">flhB</name>
    <name evidence="4" type="ORF">GCM10011349_34410</name>
</gene>
<keyword evidence="5" id="KW-1185">Reference proteome</keyword>
<accession>A0ABQ2JT83</accession>
<evidence type="ECO:0000313" key="4">
    <source>
        <dbReference type="EMBL" id="GGN56632.1"/>
    </source>
</evidence>
<name>A0ABQ2JT83_9SPHN</name>
<evidence type="ECO:0000256" key="1">
    <source>
        <dbReference type="ARBA" id="ARBA00010690"/>
    </source>
</evidence>
<dbReference type="EMBL" id="BMLK01000018">
    <property type="protein sequence ID" value="GGN56632.1"/>
    <property type="molecule type" value="Genomic_DNA"/>
</dbReference>
<proteinExistence type="inferred from homology"/>
<dbReference type="RefSeq" id="WP_188821540.1">
    <property type="nucleotide sequence ID" value="NZ_BMLK01000018.1"/>
</dbReference>
<dbReference type="PANTHER" id="PTHR30531:SF12">
    <property type="entry name" value="FLAGELLAR BIOSYNTHETIC PROTEIN FLHB"/>
    <property type="match status" value="1"/>
</dbReference>
<dbReference type="SUPFAM" id="SSF160544">
    <property type="entry name" value="EscU C-terminal domain-like"/>
    <property type="match status" value="1"/>
</dbReference>
<evidence type="ECO:0000256" key="2">
    <source>
        <dbReference type="SAM" id="MobiDB-lite"/>
    </source>
</evidence>
<protein>
    <submittedName>
        <fullName evidence="4">Flagellar biosynthesis protein FlhB</fullName>
    </submittedName>
</protein>
<feature type="transmembrane region" description="Helical" evidence="3">
    <location>
        <begin position="80"/>
        <end position="104"/>
    </location>
</feature>
<keyword evidence="4" id="KW-0282">Flagellum</keyword>
<dbReference type="PRINTS" id="PR00950">
    <property type="entry name" value="TYPE3IMSPROT"/>
</dbReference>
<dbReference type="Proteomes" id="UP000605099">
    <property type="component" value="Unassembled WGS sequence"/>
</dbReference>
<keyword evidence="3" id="KW-0812">Transmembrane</keyword>
<sequence length="378" mass="41374">MSEQSGEKSFEPTAKRKRDAAKEGDVVRSRELATAAAVGVGAVWFLVAGPWLLDLLTHTLRVGFTWNRATLDDFAPGRMMMGMMLAVMPPIAILGFAVIASSIISQLGFGEGRWNVGNLAPKGSRINPASGLKRMFGPTGWIEMAKGLAKIGLLGTIAWVWASGRIATFARLGRGDLFDQLSWAWHGIINLLFWLAAGLFLIALIDLPVQLFRRNKRLKMTLQEVRDESKEQEGAPEKKAAIKERQRKIAMGGLVPAMKEAQFVITNPTHFSVALAYDPEKAGAPIVVAKGRGDKALAIRELAAEYEVPTLEYPALARSVYYTTREHQVIREEHYVAVAAILAFVFAIKRGEKRAAPQVSVPITLRFDADGQLDPAGV</sequence>
<keyword evidence="4" id="KW-0969">Cilium</keyword>
<evidence type="ECO:0000256" key="3">
    <source>
        <dbReference type="SAM" id="Phobius"/>
    </source>
</evidence>
<comment type="caution">
    <text evidence="4">The sequence shown here is derived from an EMBL/GenBank/DDBJ whole genome shotgun (WGS) entry which is preliminary data.</text>
</comment>
<keyword evidence="3" id="KW-0472">Membrane</keyword>
<dbReference type="InterPro" id="IPR029025">
    <property type="entry name" value="T3SS_substrate_exporter_C"/>
</dbReference>
<dbReference type="PANTHER" id="PTHR30531">
    <property type="entry name" value="FLAGELLAR BIOSYNTHETIC PROTEIN FLHB"/>
    <property type="match status" value="1"/>
</dbReference>
<organism evidence="4 5">
    <name type="scientific">Novosphingobium indicum</name>
    <dbReference type="NCBI Taxonomy" id="462949"/>
    <lineage>
        <taxon>Bacteria</taxon>
        <taxon>Pseudomonadati</taxon>
        <taxon>Pseudomonadota</taxon>
        <taxon>Alphaproteobacteria</taxon>
        <taxon>Sphingomonadales</taxon>
        <taxon>Sphingomonadaceae</taxon>
        <taxon>Novosphingobium</taxon>
    </lineage>
</organism>
<evidence type="ECO:0000313" key="5">
    <source>
        <dbReference type="Proteomes" id="UP000605099"/>
    </source>
</evidence>
<keyword evidence="3" id="KW-1133">Transmembrane helix</keyword>